<dbReference type="Pfam" id="PF12014">
    <property type="entry name" value="Cyclin_D1_bind"/>
    <property type="match status" value="1"/>
</dbReference>
<protein>
    <submittedName>
        <fullName evidence="5">Uncharacterized protein</fullName>
    </submittedName>
</protein>
<dbReference type="AlphaFoldDB" id="A0A1Z5KMA5"/>
<feature type="compositionally biased region" description="Polar residues" evidence="3">
    <location>
        <begin position="65"/>
        <end position="75"/>
    </location>
</feature>
<dbReference type="UniPathway" id="UPA00143"/>
<gene>
    <name evidence="5" type="ORF">FisN_23Hh076</name>
</gene>
<dbReference type="InParanoid" id="A0A1Z5KMA5"/>
<dbReference type="OrthoDB" id="722566at2759"/>
<evidence type="ECO:0000313" key="6">
    <source>
        <dbReference type="Proteomes" id="UP000198406"/>
    </source>
</evidence>
<evidence type="ECO:0000256" key="4">
    <source>
        <dbReference type="SAM" id="SignalP"/>
    </source>
</evidence>
<comment type="caution">
    <text evidence="5">The sequence shown here is derived from an EMBL/GenBank/DDBJ whole genome shotgun (WGS) entry which is preliminary data.</text>
</comment>
<proteinExistence type="predicted"/>
<dbReference type="EMBL" id="BDSP01000257">
    <property type="protein sequence ID" value="GAX27460.1"/>
    <property type="molecule type" value="Genomic_DNA"/>
</dbReference>
<organism evidence="5 6">
    <name type="scientific">Fistulifera solaris</name>
    <name type="common">Oleaginous diatom</name>
    <dbReference type="NCBI Taxonomy" id="1519565"/>
    <lineage>
        <taxon>Eukaryota</taxon>
        <taxon>Sar</taxon>
        <taxon>Stramenopiles</taxon>
        <taxon>Ochrophyta</taxon>
        <taxon>Bacillariophyta</taxon>
        <taxon>Bacillariophyceae</taxon>
        <taxon>Bacillariophycidae</taxon>
        <taxon>Naviculales</taxon>
        <taxon>Naviculaceae</taxon>
        <taxon>Fistulifera</taxon>
    </lineage>
</organism>
<evidence type="ECO:0000256" key="3">
    <source>
        <dbReference type="SAM" id="MobiDB-lite"/>
    </source>
</evidence>
<feature type="chain" id="PRO_5012984101" evidence="4">
    <location>
        <begin position="19"/>
        <end position="391"/>
    </location>
</feature>
<accession>A0A1Z5KMA5</accession>
<dbReference type="InterPro" id="IPR045048">
    <property type="entry name" value="FBXO31/39"/>
</dbReference>
<name>A0A1Z5KMA5_FISSO</name>
<dbReference type="Proteomes" id="UP000198406">
    <property type="component" value="Unassembled WGS sequence"/>
</dbReference>
<comment type="pathway">
    <text evidence="1">Protein modification; protein ubiquitination.</text>
</comment>
<dbReference type="PANTHER" id="PTHR10706:SF130">
    <property type="entry name" value="F-BOX ONLY PROTEIN 31"/>
    <property type="match status" value="1"/>
</dbReference>
<evidence type="ECO:0000256" key="1">
    <source>
        <dbReference type="ARBA" id="ARBA00004906"/>
    </source>
</evidence>
<reference evidence="5 6" key="1">
    <citation type="journal article" date="2015" name="Plant Cell">
        <title>Oil accumulation by the oleaginous diatom Fistulifera solaris as revealed by the genome and transcriptome.</title>
        <authorList>
            <person name="Tanaka T."/>
            <person name="Maeda Y."/>
            <person name="Veluchamy A."/>
            <person name="Tanaka M."/>
            <person name="Abida H."/>
            <person name="Marechal E."/>
            <person name="Bowler C."/>
            <person name="Muto M."/>
            <person name="Sunaga Y."/>
            <person name="Tanaka M."/>
            <person name="Yoshino T."/>
            <person name="Taniguchi T."/>
            <person name="Fukuda Y."/>
            <person name="Nemoto M."/>
            <person name="Matsumoto M."/>
            <person name="Wong P.S."/>
            <person name="Aburatani S."/>
            <person name="Fujibuchi W."/>
        </authorList>
    </citation>
    <scope>NUCLEOTIDE SEQUENCE [LARGE SCALE GENOMIC DNA]</scope>
    <source>
        <strain evidence="5 6">JPCC DA0580</strain>
    </source>
</reference>
<keyword evidence="2" id="KW-0833">Ubl conjugation pathway</keyword>
<evidence type="ECO:0000256" key="2">
    <source>
        <dbReference type="ARBA" id="ARBA00022786"/>
    </source>
</evidence>
<keyword evidence="4" id="KW-0732">Signal</keyword>
<dbReference type="PANTHER" id="PTHR10706">
    <property type="entry name" value="F-BOX FAMILY PROTEIN"/>
    <property type="match status" value="1"/>
</dbReference>
<keyword evidence="6" id="KW-1185">Reference proteome</keyword>
<feature type="compositionally biased region" description="Basic and acidic residues" evidence="3">
    <location>
        <begin position="52"/>
        <end position="61"/>
    </location>
</feature>
<dbReference type="GO" id="GO:0016567">
    <property type="term" value="P:protein ubiquitination"/>
    <property type="evidence" value="ECO:0007669"/>
    <property type="project" value="UniProtKB-UniPathway"/>
</dbReference>
<sequence length="391" mass="45131">MKKLNTVVLALSVSPAVAWLSPSSTNSVSLTVNARYFTPLHDNTWLLHAKNNQKDEEESKKLPQSLKSNKNSGKQSLAKGMELKQIRDELRNLRESLMWAEAMHDEERMQNLIQLIDCHEQRDPELVYAHTLTAIAQAQAKFDCDPVEKGREIQTLKQRAQSLRSQLPRFQMEGLWVGAYGENDLQLVNITYRGDTLVATKTTGDTNVPRGQVSFTADLSPSRHNNETTVTRYQGQGQVAQHGFVQHKFVNGHLLLQEDSIYTSDTDSYKGFSFVWYAERQHKVVFQRPTPQQTLNLLRDTLSREDELENMRTHLTRCLDLDATDALARQHAGKLDDEPFRRIRRLDELEQDDPVPKKEWGLWRRYLSEGIWKNILSRKKENGWDDLEMGF</sequence>
<evidence type="ECO:0000313" key="5">
    <source>
        <dbReference type="EMBL" id="GAX27460.1"/>
    </source>
</evidence>
<feature type="region of interest" description="Disordered" evidence="3">
    <location>
        <begin position="51"/>
        <end position="79"/>
    </location>
</feature>
<feature type="signal peptide" evidence="4">
    <location>
        <begin position="1"/>
        <end position="18"/>
    </location>
</feature>